<evidence type="ECO:0000256" key="13">
    <source>
        <dbReference type="HAMAP-Rule" id="MF_00034"/>
    </source>
</evidence>
<evidence type="ECO:0000256" key="1">
    <source>
        <dbReference type="ARBA" id="ARBA00009518"/>
    </source>
</evidence>
<dbReference type="AlphaFoldDB" id="A0A9D0YV91"/>
<keyword evidence="8 13" id="KW-0460">Magnesium</keyword>
<feature type="binding site" evidence="13">
    <location>
        <position position="67"/>
    </location>
    <ligand>
        <name>Mg(2+)</name>
        <dbReference type="ChEBI" id="CHEBI:18420"/>
        <label>2</label>
    </ligand>
</feature>
<dbReference type="FunFam" id="3.30.420.10:FF:000002">
    <property type="entry name" value="Crossover junction endodeoxyribonuclease RuvC"/>
    <property type="match status" value="1"/>
</dbReference>
<reference evidence="15" key="1">
    <citation type="submission" date="2020-10" db="EMBL/GenBank/DDBJ databases">
        <authorList>
            <person name="Gilroy R."/>
        </authorList>
    </citation>
    <scope>NUCLEOTIDE SEQUENCE</scope>
    <source>
        <strain evidence="15">ChiHile30-977</strain>
    </source>
</reference>
<comment type="subunit">
    <text evidence="13">Homodimer which binds Holliday junction (HJ) DNA. The HJ becomes 2-fold symmetrical on binding to RuvC with unstacked arms; it has a different conformation from HJ DNA in complex with RuvA. In the full resolvosome a probable DNA-RuvA(4)-RuvB(12)-RuvC(2) complex forms which resolves the HJ.</text>
</comment>
<comment type="cofactor">
    <cofactor evidence="13">
        <name>Mg(2+)</name>
        <dbReference type="ChEBI" id="CHEBI:18420"/>
    </cofactor>
    <text evidence="13">Binds 2 Mg(2+) ion per subunit.</text>
</comment>
<accession>A0A9D0YV91</accession>
<keyword evidence="3 13" id="KW-0540">Nuclease</keyword>
<protein>
    <recommendedName>
        <fullName evidence="13 14">Crossover junction endodeoxyribonuclease RuvC</fullName>
        <ecNumber evidence="13 14">3.1.21.10</ecNumber>
    </recommendedName>
    <alternativeName>
        <fullName evidence="13">Holliday junction nuclease RuvC</fullName>
    </alternativeName>
    <alternativeName>
        <fullName evidence="13">Holliday junction resolvase RuvC</fullName>
    </alternativeName>
</protein>
<keyword evidence="9 13" id="KW-0238">DNA-binding</keyword>
<evidence type="ECO:0000256" key="5">
    <source>
        <dbReference type="ARBA" id="ARBA00022759"/>
    </source>
</evidence>
<dbReference type="Pfam" id="PF02075">
    <property type="entry name" value="RuvC"/>
    <property type="match status" value="1"/>
</dbReference>
<feature type="binding site" evidence="13">
    <location>
        <position position="140"/>
    </location>
    <ligand>
        <name>Mg(2+)</name>
        <dbReference type="ChEBI" id="CHEBI:18420"/>
        <label>1</label>
    </ligand>
</feature>
<keyword evidence="11 13" id="KW-0234">DNA repair</keyword>
<keyword evidence="10 13" id="KW-0233">DNA recombination</keyword>
<evidence type="ECO:0000313" key="16">
    <source>
        <dbReference type="Proteomes" id="UP000886819"/>
    </source>
</evidence>
<sequence>MIILGIDPGLATMGWGVIESDGSRHRLIQYGTLGTPAGQPVPVRLRAIYSGVQQLISTYRPDDIVFEELFFARNVTTALNVGAARGVALLAAAQYTENLYEYTPMQIKQAVVGFGKAEKRQVQMMVKMLLGLSEVPRPDDAADGLAAAITHAHSARQRQLFKIQ</sequence>
<dbReference type="Proteomes" id="UP000886819">
    <property type="component" value="Unassembled WGS sequence"/>
</dbReference>
<gene>
    <name evidence="13 15" type="primary">ruvC</name>
    <name evidence="15" type="ORF">IAA66_03330</name>
</gene>
<dbReference type="HAMAP" id="MF_00034">
    <property type="entry name" value="RuvC"/>
    <property type="match status" value="1"/>
</dbReference>
<dbReference type="GO" id="GO:0006281">
    <property type="term" value="P:DNA repair"/>
    <property type="evidence" value="ECO:0007669"/>
    <property type="project" value="UniProtKB-UniRule"/>
</dbReference>
<dbReference type="InterPro" id="IPR012337">
    <property type="entry name" value="RNaseH-like_sf"/>
</dbReference>
<evidence type="ECO:0000256" key="11">
    <source>
        <dbReference type="ARBA" id="ARBA00023204"/>
    </source>
</evidence>
<evidence type="ECO:0000256" key="7">
    <source>
        <dbReference type="ARBA" id="ARBA00022801"/>
    </source>
</evidence>
<keyword evidence="5 13" id="KW-0255">Endonuclease</keyword>
<evidence type="ECO:0000256" key="6">
    <source>
        <dbReference type="ARBA" id="ARBA00022763"/>
    </source>
</evidence>
<dbReference type="Gene3D" id="3.30.420.10">
    <property type="entry name" value="Ribonuclease H-like superfamily/Ribonuclease H"/>
    <property type="match status" value="1"/>
</dbReference>
<dbReference type="SUPFAM" id="SSF53098">
    <property type="entry name" value="Ribonuclease H-like"/>
    <property type="match status" value="1"/>
</dbReference>
<reference evidence="15" key="2">
    <citation type="journal article" date="2021" name="PeerJ">
        <title>Extensive microbial diversity within the chicken gut microbiome revealed by metagenomics and culture.</title>
        <authorList>
            <person name="Gilroy R."/>
            <person name="Ravi A."/>
            <person name="Getino M."/>
            <person name="Pursley I."/>
            <person name="Horton D.L."/>
            <person name="Alikhan N.F."/>
            <person name="Baker D."/>
            <person name="Gharbi K."/>
            <person name="Hall N."/>
            <person name="Watson M."/>
            <person name="Adriaenssens E.M."/>
            <person name="Foster-Nyarko E."/>
            <person name="Jarju S."/>
            <person name="Secka A."/>
            <person name="Antonio M."/>
            <person name="Oren A."/>
            <person name="Chaudhuri R.R."/>
            <person name="La Ragione R."/>
            <person name="Hildebrand F."/>
            <person name="Pallen M.J."/>
        </authorList>
    </citation>
    <scope>NUCLEOTIDE SEQUENCE</scope>
    <source>
        <strain evidence="15">ChiHile30-977</strain>
    </source>
</reference>
<name>A0A9D0YV91_9FIRM</name>
<comment type="function">
    <text evidence="13">The RuvA-RuvB-RuvC complex processes Holliday junction (HJ) DNA during genetic recombination and DNA repair. Endonuclease that resolves HJ intermediates. Cleaves cruciform DNA by making single-stranded nicks across the HJ at symmetrical positions within the homologous arms, yielding a 5'-phosphate and a 3'-hydroxyl group; requires a central core of homology in the junction. The consensus cleavage sequence is 5'-(A/T)TT(C/G)-3'. Cleavage occurs on the 3'-side of the TT dinucleotide at the point of strand exchange. HJ branch migration catalyzed by RuvA-RuvB allows RuvC to scan DNA until it finds its consensus sequence, where it cleaves and resolves the cruciform DNA.</text>
</comment>
<keyword evidence="7 13" id="KW-0378">Hydrolase</keyword>
<dbReference type="CDD" id="cd16962">
    <property type="entry name" value="RuvC"/>
    <property type="match status" value="1"/>
</dbReference>
<dbReference type="GO" id="GO:0048476">
    <property type="term" value="C:Holliday junction resolvase complex"/>
    <property type="evidence" value="ECO:0007669"/>
    <property type="project" value="UniProtKB-UniRule"/>
</dbReference>
<dbReference type="GO" id="GO:0000287">
    <property type="term" value="F:magnesium ion binding"/>
    <property type="evidence" value="ECO:0007669"/>
    <property type="project" value="UniProtKB-UniRule"/>
</dbReference>
<dbReference type="PANTHER" id="PTHR30194">
    <property type="entry name" value="CROSSOVER JUNCTION ENDODEOXYRIBONUCLEASE RUVC"/>
    <property type="match status" value="1"/>
</dbReference>
<keyword evidence="2 13" id="KW-0963">Cytoplasm</keyword>
<evidence type="ECO:0000256" key="8">
    <source>
        <dbReference type="ARBA" id="ARBA00022842"/>
    </source>
</evidence>
<dbReference type="GO" id="GO:0006310">
    <property type="term" value="P:DNA recombination"/>
    <property type="evidence" value="ECO:0007669"/>
    <property type="project" value="UniProtKB-UniRule"/>
</dbReference>
<feature type="binding site" evidence="13">
    <location>
        <position position="7"/>
    </location>
    <ligand>
        <name>Mg(2+)</name>
        <dbReference type="ChEBI" id="CHEBI:18420"/>
        <label>1</label>
    </ligand>
</feature>
<feature type="active site" evidence="13">
    <location>
        <position position="140"/>
    </location>
</feature>
<feature type="active site" evidence="13">
    <location>
        <position position="7"/>
    </location>
</feature>
<keyword evidence="4 13" id="KW-0479">Metal-binding</keyword>
<dbReference type="PRINTS" id="PR00696">
    <property type="entry name" value="RSOLVASERUVC"/>
</dbReference>
<evidence type="ECO:0000256" key="12">
    <source>
        <dbReference type="ARBA" id="ARBA00029354"/>
    </source>
</evidence>
<feature type="active site" evidence="13">
    <location>
        <position position="67"/>
    </location>
</feature>
<comment type="catalytic activity">
    <reaction evidence="12 13">
        <text>Endonucleolytic cleavage at a junction such as a reciprocal single-stranded crossover between two homologous DNA duplexes (Holliday junction).</text>
        <dbReference type="EC" id="3.1.21.10"/>
    </reaction>
</comment>
<keyword evidence="6 13" id="KW-0227">DNA damage</keyword>
<dbReference type="EMBL" id="DVFI01000045">
    <property type="protein sequence ID" value="HIQ62603.1"/>
    <property type="molecule type" value="Genomic_DNA"/>
</dbReference>
<dbReference type="InterPro" id="IPR002176">
    <property type="entry name" value="X-over_junc_endoDNase_RuvC"/>
</dbReference>
<dbReference type="GO" id="GO:0003677">
    <property type="term" value="F:DNA binding"/>
    <property type="evidence" value="ECO:0007669"/>
    <property type="project" value="UniProtKB-KW"/>
</dbReference>
<proteinExistence type="inferred from homology"/>
<comment type="caution">
    <text evidence="15">The sequence shown here is derived from an EMBL/GenBank/DDBJ whole genome shotgun (WGS) entry which is preliminary data.</text>
</comment>
<comment type="similarity">
    <text evidence="1 13">Belongs to the RuvC family.</text>
</comment>
<evidence type="ECO:0000313" key="15">
    <source>
        <dbReference type="EMBL" id="HIQ62603.1"/>
    </source>
</evidence>
<evidence type="ECO:0000256" key="4">
    <source>
        <dbReference type="ARBA" id="ARBA00022723"/>
    </source>
</evidence>
<dbReference type="GO" id="GO:0005737">
    <property type="term" value="C:cytoplasm"/>
    <property type="evidence" value="ECO:0007669"/>
    <property type="project" value="UniProtKB-SubCell"/>
</dbReference>
<dbReference type="PROSITE" id="PS01321">
    <property type="entry name" value="RUVC"/>
    <property type="match status" value="1"/>
</dbReference>
<comment type="subcellular location">
    <subcellularLocation>
        <location evidence="13">Cytoplasm</location>
    </subcellularLocation>
</comment>
<evidence type="ECO:0000256" key="9">
    <source>
        <dbReference type="ARBA" id="ARBA00023125"/>
    </source>
</evidence>
<dbReference type="GO" id="GO:0008821">
    <property type="term" value="F:crossover junction DNA endonuclease activity"/>
    <property type="evidence" value="ECO:0007669"/>
    <property type="project" value="UniProtKB-UniRule"/>
</dbReference>
<evidence type="ECO:0000256" key="14">
    <source>
        <dbReference type="NCBIfam" id="TIGR00228"/>
    </source>
</evidence>
<dbReference type="PANTHER" id="PTHR30194:SF3">
    <property type="entry name" value="CROSSOVER JUNCTION ENDODEOXYRIBONUCLEASE RUVC"/>
    <property type="match status" value="1"/>
</dbReference>
<evidence type="ECO:0000256" key="2">
    <source>
        <dbReference type="ARBA" id="ARBA00022490"/>
    </source>
</evidence>
<evidence type="ECO:0000256" key="3">
    <source>
        <dbReference type="ARBA" id="ARBA00022722"/>
    </source>
</evidence>
<dbReference type="NCBIfam" id="NF000711">
    <property type="entry name" value="PRK00039.2-1"/>
    <property type="match status" value="1"/>
</dbReference>
<organism evidence="15 16">
    <name type="scientific">Candidatus Avichristensenella intestinipullorum</name>
    <dbReference type="NCBI Taxonomy" id="2840693"/>
    <lineage>
        <taxon>Bacteria</taxon>
        <taxon>Bacillati</taxon>
        <taxon>Bacillota</taxon>
        <taxon>Clostridia</taxon>
        <taxon>Candidatus Avichristensenella</taxon>
    </lineage>
</organism>
<evidence type="ECO:0000256" key="10">
    <source>
        <dbReference type="ARBA" id="ARBA00023172"/>
    </source>
</evidence>
<dbReference type="InterPro" id="IPR036397">
    <property type="entry name" value="RNaseH_sf"/>
</dbReference>
<dbReference type="InterPro" id="IPR020563">
    <property type="entry name" value="X-over_junc_endoDNase_Mg_BS"/>
</dbReference>
<dbReference type="NCBIfam" id="TIGR00228">
    <property type="entry name" value="ruvC"/>
    <property type="match status" value="1"/>
</dbReference>
<dbReference type="EC" id="3.1.21.10" evidence="13 14"/>